<dbReference type="EMBL" id="BAAAZG010000001">
    <property type="protein sequence ID" value="GAA4055179.1"/>
    <property type="molecule type" value="Genomic_DNA"/>
</dbReference>
<evidence type="ECO:0000313" key="3">
    <source>
        <dbReference type="Proteomes" id="UP001500683"/>
    </source>
</evidence>
<evidence type="ECO:0000259" key="1">
    <source>
        <dbReference type="SMART" id="SM00860"/>
    </source>
</evidence>
<dbReference type="InterPro" id="IPR018958">
    <property type="entry name" value="Knr4/Smi1-like_dom"/>
</dbReference>
<dbReference type="SMART" id="SM00860">
    <property type="entry name" value="SMI1_KNR4"/>
    <property type="match status" value="1"/>
</dbReference>
<keyword evidence="3" id="KW-1185">Reference proteome</keyword>
<dbReference type="Proteomes" id="UP001500683">
    <property type="component" value="Unassembled WGS sequence"/>
</dbReference>
<protein>
    <recommendedName>
        <fullName evidence="1">Knr4/Smi1-like domain-containing protein</fullName>
    </recommendedName>
</protein>
<reference evidence="3" key="1">
    <citation type="journal article" date="2019" name="Int. J. Syst. Evol. Microbiol.">
        <title>The Global Catalogue of Microorganisms (GCM) 10K type strain sequencing project: providing services to taxonomists for standard genome sequencing and annotation.</title>
        <authorList>
            <consortium name="The Broad Institute Genomics Platform"/>
            <consortium name="The Broad Institute Genome Sequencing Center for Infectious Disease"/>
            <person name="Wu L."/>
            <person name="Ma J."/>
        </authorList>
    </citation>
    <scope>NUCLEOTIDE SEQUENCE [LARGE SCALE GENOMIC DNA]</scope>
    <source>
        <strain evidence="3">JCM 16702</strain>
    </source>
</reference>
<organism evidence="2 3">
    <name type="scientific">Actinomadura miaoliensis</name>
    <dbReference type="NCBI Taxonomy" id="430685"/>
    <lineage>
        <taxon>Bacteria</taxon>
        <taxon>Bacillati</taxon>
        <taxon>Actinomycetota</taxon>
        <taxon>Actinomycetes</taxon>
        <taxon>Streptosporangiales</taxon>
        <taxon>Thermomonosporaceae</taxon>
        <taxon>Actinomadura</taxon>
    </lineage>
</organism>
<accession>A0ABP7UXQ1</accession>
<name>A0ABP7UXQ1_9ACTN</name>
<dbReference type="RefSeq" id="WP_344939495.1">
    <property type="nucleotide sequence ID" value="NZ_BAAAZG010000001.1"/>
</dbReference>
<evidence type="ECO:0000313" key="2">
    <source>
        <dbReference type="EMBL" id="GAA4055179.1"/>
    </source>
</evidence>
<dbReference type="SUPFAM" id="SSF160631">
    <property type="entry name" value="SMI1/KNR4-like"/>
    <property type="match status" value="1"/>
</dbReference>
<comment type="caution">
    <text evidence="2">The sequence shown here is derived from an EMBL/GenBank/DDBJ whole genome shotgun (WGS) entry which is preliminary data.</text>
</comment>
<sequence>MRRGVDDSWDVIVDWLLRHCPHELDAIGPPAAEDDIREAERTVGTALPDDLVAWWRRADGQAGLSSLLPPFYTPCSIQMALDSRKIRMTVWNGVVEQTTDPAQFAAFVERENRASAGTPCTGAWLPRWLPIAGDGGGSVLFVDLRPGPAHGCVRRFFRDGGAGDAVWWGGVAEMLADVAAGLTQEVPVHGYRVWVEDDGRMSWDSAARRWSTGGNVPVNVARLRERYAAFVAEARAGGFNEPAAGSWPADWIAAHVVRSTELLLATTQAVLADDPAGREQQRAAAWAAQDWTRHRELMASAERAAAGIRYDNYDAMAPATLARYAGSGLGVLADQAEQLGARLCDLVEPLNQGRPIAHVRIVDQGTTIIDGPQGWLGVLNALEIRQLPLRTRQLRALR</sequence>
<gene>
    <name evidence="2" type="ORF">GCM10022214_02850</name>
</gene>
<dbReference type="InterPro" id="IPR037883">
    <property type="entry name" value="Knr4/Smi1-like_sf"/>
</dbReference>
<feature type="domain" description="Knr4/Smi1-like" evidence="1">
    <location>
        <begin position="30"/>
        <end position="177"/>
    </location>
</feature>
<proteinExistence type="predicted"/>
<dbReference type="Pfam" id="PF09346">
    <property type="entry name" value="SMI1_KNR4"/>
    <property type="match status" value="1"/>
</dbReference>